<dbReference type="STRING" id="81985.R0GBY9"/>
<proteinExistence type="inferred from homology"/>
<reference evidence="5" key="1">
    <citation type="journal article" date="2013" name="Nat. Genet.">
        <title>The Capsella rubella genome and the genomic consequences of rapid mating system evolution.</title>
        <authorList>
            <person name="Slotte T."/>
            <person name="Hazzouri K.M."/>
            <person name="Agren J.A."/>
            <person name="Koenig D."/>
            <person name="Maumus F."/>
            <person name="Guo Y.L."/>
            <person name="Steige K."/>
            <person name="Platts A.E."/>
            <person name="Escobar J.S."/>
            <person name="Newman L.K."/>
            <person name="Wang W."/>
            <person name="Mandakova T."/>
            <person name="Vello E."/>
            <person name="Smith L.M."/>
            <person name="Henz S.R."/>
            <person name="Steffen J."/>
            <person name="Takuno S."/>
            <person name="Brandvain Y."/>
            <person name="Coop G."/>
            <person name="Andolfatto P."/>
            <person name="Hu T.T."/>
            <person name="Blanchette M."/>
            <person name="Clark R.M."/>
            <person name="Quesneville H."/>
            <person name="Nordborg M."/>
            <person name="Gaut B.S."/>
            <person name="Lysak M.A."/>
            <person name="Jenkins J."/>
            <person name="Grimwood J."/>
            <person name="Chapman J."/>
            <person name="Prochnik S."/>
            <person name="Shu S."/>
            <person name="Rokhsar D."/>
            <person name="Schmutz J."/>
            <person name="Weigel D."/>
            <person name="Wright S.I."/>
        </authorList>
    </citation>
    <scope>NUCLEOTIDE SEQUENCE [LARGE SCALE GENOMIC DNA]</scope>
    <source>
        <strain evidence="5">cv. Monte Gargano</strain>
    </source>
</reference>
<dbReference type="GO" id="GO:0052324">
    <property type="term" value="P:plant-type cell wall cellulose biosynthetic process"/>
    <property type="evidence" value="ECO:0007669"/>
    <property type="project" value="TreeGrafter"/>
</dbReference>
<keyword evidence="3" id="KW-0325">Glycoprotein</keyword>
<dbReference type="PANTHER" id="PTHR31673">
    <property type="entry name" value="PROTEIN COBRA"/>
    <property type="match status" value="1"/>
</dbReference>
<evidence type="ECO:0000313" key="5">
    <source>
        <dbReference type="Proteomes" id="UP000029121"/>
    </source>
</evidence>
<dbReference type="AlphaFoldDB" id="R0GBY9"/>
<keyword evidence="5" id="KW-1185">Reference proteome</keyword>
<dbReference type="GO" id="GO:0010215">
    <property type="term" value="P:cellulose microfibril organization"/>
    <property type="evidence" value="ECO:0007669"/>
    <property type="project" value="InterPro"/>
</dbReference>
<organism evidence="4 5">
    <name type="scientific">Capsella rubella</name>
    <dbReference type="NCBI Taxonomy" id="81985"/>
    <lineage>
        <taxon>Eukaryota</taxon>
        <taxon>Viridiplantae</taxon>
        <taxon>Streptophyta</taxon>
        <taxon>Embryophyta</taxon>
        <taxon>Tracheophyta</taxon>
        <taxon>Spermatophyta</taxon>
        <taxon>Magnoliopsida</taxon>
        <taxon>eudicotyledons</taxon>
        <taxon>Gunneridae</taxon>
        <taxon>Pentapetalae</taxon>
        <taxon>rosids</taxon>
        <taxon>malvids</taxon>
        <taxon>Brassicales</taxon>
        <taxon>Brassicaceae</taxon>
        <taxon>Camelineae</taxon>
        <taxon>Capsella</taxon>
    </lineage>
</organism>
<dbReference type="OrthoDB" id="1112765at2759"/>
<dbReference type="InterPro" id="IPR006918">
    <property type="entry name" value="COBRA_pln"/>
</dbReference>
<gene>
    <name evidence="4" type="ORF">CARUB_v10016454mg</name>
</gene>
<evidence type="ECO:0000256" key="2">
    <source>
        <dbReference type="ARBA" id="ARBA00022729"/>
    </source>
</evidence>
<sequence>MKETRGSHYTANVTIFNYLKYHDIEGPWALKWIWVHDEILLSTVGAKSSNFTLRHVKNMNRITIVDLPTQLTDYDGDFFPQENVPICCKGDAIPWFREAADGLEIKSSAFSFQIAVGRANLKYHLPATSVTLDASNMKYTCGKLVKVTGDSNAWSMKCVPSSFRALVFRAI</sequence>
<name>R0GBY9_9BRAS</name>
<comment type="similarity">
    <text evidence="1">Belongs to the COBRA family.</text>
</comment>
<dbReference type="EMBL" id="KB870807">
    <property type="protein sequence ID" value="EOA33116.1"/>
    <property type="molecule type" value="Genomic_DNA"/>
</dbReference>
<dbReference type="Pfam" id="PF04833">
    <property type="entry name" value="COBRA"/>
    <property type="match status" value="1"/>
</dbReference>
<evidence type="ECO:0000313" key="4">
    <source>
        <dbReference type="EMBL" id="EOA33116.1"/>
    </source>
</evidence>
<evidence type="ECO:0000256" key="3">
    <source>
        <dbReference type="ARBA" id="ARBA00023180"/>
    </source>
</evidence>
<accession>R0GBY9</accession>
<dbReference type="KEGG" id="crb:17893166"/>
<protein>
    <submittedName>
        <fullName evidence="4">Uncharacterized protein</fullName>
    </submittedName>
</protein>
<dbReference type="PANTHER" id="PTHR31673:SF3">
    <property type="entry name" value="COBRA-LIKE PROTEIN 4"/>
    <property type="match status" value="1"/>
</dbReference>
<keyword evidence="2" id="KW-0732">Signal</keyword>
<dbReference type="Proteomes" id="UP000029121">
    <property type="component" value="Unassembled WGS sequence"/>
</dbReference>
<dbReference type="GO" id="GO:0005886">
    <property type="term" value="C:plasma membrane"/>
    <property type="evidence" value="ECO:0007669"/>
    <property type="project" value="TreeGrafter"/>
</dbReference>
<evidence type="ECO:0000256" key="1">
    <source>
        <dbReference type="ARBA" id="ARBA00005507"/>
    </source>
</evidence>